<comment type="caution">
    <text evidence="1">The sequence shown here is derived from an EMBL/GenBank/DDBJ whole genome shotgun (WGS) entry which is preliminary data.</text>
</comment>
<dbReference type="Gene3D" id="3.20.20.410">
    <property type="entry name" value="Protein of unknown function UPF0759"/>
    <property type="match status" value="1"/>
</dbReference>
<dbReference type="Proteomes" id="UP000632740">
    <property type="component" value="Unassembled WGS sequence"/>
</dbReference>
<protein>
    <recommendedName>
        <fullName evidence="3">Sensor histidine kinase</fullName>
    </recommendedName>
</protein>
<dbReference type="EMBL" id="BONK01000022">
    <property type="protein sequence ID" value="GIG23661.1"/>
    <property type="molecule type" value="Genomic_DNA"/>
</dbReference>
<sequence>MTIRIGTSGWSYDHWEGVLYPPGLPARDRLDRYVQEFDTVELNASFYRWPRDSTFAGWRRRLPPGFAMAVKAPRGLTHAKRLYGPEAWSERIARSWHELGDRREVLLVQLRPDQERDDARLDWFLGSLPGWVRVAVELRHPSWQDDAVFSLLERHGAAYCVMSGAGLPCVLRATASFVYVRLHGPDHEHLYGGSYSDDDLAWWAARMREWADSGRDVLAYFNNDGAGNAVRNARTLRQQVGL</sequence>
<evidence type="ECO:0000313" key="1">
    <source>
        <dbReference type="EMBL" id="GIG23661.1"/>
    </source>
</evidence>
<dbReference type="AlphaFoldDB" id="A0A919U3V3"/>
<evidence type="ECO:0000313" key="2">
    <source>
        <dbReference type="Proteomes" id="UP000632740"/>
    </source>
</evidence>
<organism evidence="1 2">
    <name type="scientific">Cellulomonas chitinilytica</name>
    <dbReference type="NCBI Taxonomy" id="398759"/>
    <lineage>
        <taxon>Bacteria</taxon>
        <taxon>Bacillati</taxon>
        <taxon>Actinomycetota</taxon>
        <taxon>Actinomycetes</taxon>
        <taxon>Micrococcales</taxon>
        <taxon>Cellulomonadaceae</taxon>
        <taxon>Cellulomonas</taxon>
    </lineage>
</organism>
<keyword evidence="2" id="KW-1185">Reference proteome</keyword>
<dbReference type="RefSeq" id="WP_203758659.1">
    <property type="nucleotide sequence ID" value="NZ_BONK01000022.1"/>
</dbReference>
<reference evidence="1" key="1">
    <citation type="submission" date="2021-01" db="EMBL/GenBank/DDBJ databases">
        <title>Whole genome shotgun sequence of Cellulomonas chitinilytica NBRC 110799.</title>
        <authorList>
            <person name="Komaki H."/>
            <person name="Tamura T."/>
        </authorList>
    </citation>
    <scope>NUCLEOTIDE SEQUENCE</scope>
    <source>
        <strain evidence="1">NBRC 110799</strain>
    </source>
</reference>
<dbReference type="InterPro" id="IPR036520">
    <property type="entry name" value="UPF0759_sf"/>
</dbReference>
<accession>A0A919U3V3</accession>
<dbReference type="PANTHER" id="PTHR30348">
    <property type="entry name" value="UNCHARACTERIZED PROTEIN YECE"/>
    <property type="match status" value="1"/>
</dbReference>
<dbReference type="InterPro" id="IPR002763">
    <property type="entry name" value="DUF72"/>
</dbReference>
<proteinExistence type="predicted"/>
<gene>
    <name evidence="1" type="ORF">Cch01nite_43850</name>
</gene>
<name>A0A919U3V3_9CELL</name>
<evidence type="ECO:0008006" key="3">
    <source>
        <dbReference type="Google" id="ProtNLM"/>
    </source>
</evidence>
<dbReference type="SUPFAM" id="SSF117396">
    <property type="entry name" value="TM1631-like"/>
    <property type="match status" value="1"/>
</dbReference>
<dbReference type="Pfam" id="PF01904">
    <property type="entry name" value="DUF72"/>
    <property type="match status" value="1"/>
</dbReference>
<dbReference type="PANTHER" id="PTHR30348:SF4">
    <property type="entry name" value="DUF72 DOMAIN-CONTAINING PROTEIN"/>
    <property type="match status" value="1"/>
</dbReference>